<feature type="transmembrane region" description="Helical" evidence="13">
    <location>
        <begin position="38"/>
        <end position="57"/>
    </location>
</feature>
<evidence type="ECO:0000256" key="10">
    <source>
        <dbReference type="ARBA" id="ARBA00023264"/>
    </source>
</evidence>
<dbReference type="Pfam" id="PF01066">
    <property type="entry name" value="CDP-OH_P_transf"/>
    <property type="match status" value="1"/>
</dbReference>
<evidence type="ECO:0000256" key="1">
    <source>
        <dbReference type="ARBA" id="ARBA00004141"/>
    </source>
</evidence>
<dbReference type="PIRSF" id="PIRSF000847">
    <property type="entry name" value="Phos_ph_gly_syn"/>
    <property type="match status" value="1"/>
</dbReference>
<dbReference type="EMBL" id="JACYHB010000006">
    <property type="protein sequence ID" value="MBD8079245.1"/>
    <property type="molecule type" value="Genomic_DNA"/>
</dbReference>
<evidence type="ECO:0000256" key="3">
    <source>
        <dbReference type="ARBA" id="ARBA00022516"/>
    </source>
</evidence>
<dbReference type="EC" id="2.7.8.5" evidence="11"/>
<proteinExistence type="inferred from homology"/>
<dbReference type="PANTHER" id="PTHR14269">
    <property type="entry name" value="CDP-DIACYLGLYCEROL--GLYCEROL-3-PHOSPHATE 3-PHOSPHATIDYLTRANSFERASE-RELATED"/>
    <property type="match status" value="1"/>
</dbReference>
<dbReference type="AlphaFoldDB" id="A0A927GAW2"/>
<dbReference type="InterPro" id="IPR048254">
    <property type="entry name" value="CDP_ALCOHOL_P_TRANSF_CS"/>
</dbReference>
<reference evidence="14" key="1">
    <citation type="journal article" date="2018" name="Curr. Microbiol.">
        <title>Cellulosimicrobium arenosum sp. nov., Isolated from Marine Sediment Sand.</title>
        <authorList>
            <person name="Oh M."/>
            <person name="Kim J.H."/>
            <person name="Yoon J.H."/>
            <person name="Schumann P."/>
            <person name="Kim W."/>
        </authorList>
    </citation>
    <scope>NUCLEOTIDE SEQUENCE</scope>
    <source>
        <strain evidence="14">KCTC 49039</strain>
    </source>
</reference>
<evidence type="ECO:0000256" key="12">
    <source>
        <dbReference type="RuleBase" id="RU003750"/>
    </source>
</evidence>
<dbReference type="InterPro" id="IPR043130">
    <property type="entry name" value="CDP-OH_PTrfase_TM_dom"/>
</dbReference>
<comment type="subcellular location">
    <subcellularLocation>
        <location evidence="1">Membrane</location>
        <topology evidence="1">Multi-pass membrane protein</topology>
    </subcellularLocation>
</comment>
<sequence>MVTDVPSPWNSANIVTMVRILMVPFFAWALLVDGGDSVTWRLVATGIFVVAASSDRLDGYLARRYELVTDLGKLLDPIADKLLVGTALVLLAWPLGELPWWVPVVILARELGVTLMRFAVLKYAVMPASRGGKLKTVLQIVAITAFLLPLAHLPGWFAVVAWVVLAAAVVVTVVTGVEYFYQGWRIRSEAVRAAQVRAASALPNDSDDGIDRGGHGGPART</sequence>
<reference evidence="14" key="2">
    <citation type="submission" date="2020-09" db="EMBL/GenBank/DDBJ databases">
        <authorList>
            <person name="Yu Y."/>
        </authorList>
    </citation>
    <scope>NUCLEOTIDE SEQUENCE</scope>
    <source>
        <strain evidence="14">KCTC 49039</strain>
    </source>
</reference>
<accession>A0A927GAW2</accession>
<comment type="similarity">
    <text evidence="2 12">Belongs to the CDP-alcohol phosphatidyltransferase class-I family.</text>
</comment>
<keyword evidence="7" id="KW-0443">Lipid metabolism</keyword>
<evidence type="ECO:0000313" key="14">
    <source>
        <dbReference type="EMBL" id="MBD8079245.1"/>
    </source>
</evidence>
<keyword evidence="15" id="KW-1185">Reference proteome</keyword>
<feature type="transmembrane region" description="Helical" evidence="13">
    <location>
        <begin position="136"/>
        <end position="153"/>
    </location>
</feature>
<dbReference type="InterPro" id="IPR004570">
    <property type="entry name" value="Phosphatidylglycerol_P_synth"/>
</dbReference>
<keyword evidence="10" id="KW-1208">Phospholipid metabolism</keyword>
<feature type="transmembrane region" description="Helical" evidence="13">
    <location>
        <begin position="101"/>
        <end position="124"/>
    </location>
</feature>
<keyword evidence="8 13" id="KW-0472">Membrane</keyword>
<evidence type="ECO:0000256" key="4">
    <source>
        <dbReference type="ARBA" id="ARBA00022679"/>
    </source>
</evidence>
<evidence type="ECO:0000256" key="9">
    <source>
        <dbReference type="ARBA" id="ARBA00023209"/>
    </source>
</evidence>
<dbReference type="GO" id="GO:0046474">
    <property type="term" value="P:glycerophospholipid biosynthetic process"/>
    <property type="evidence" value="ECO:0007669"/>
    <property type="project" value="TreeGrafter"/>
</dbReference>
<dbReference type="PROSITE" id="PS00379">
    <property type="entry name" value="CDP_ALCOHOL_P_TRANSF"/>
    <property type="match status" value="1"/>
</dbReference>
<gene>
    <name evidence="14" type="primary">pgsA</name>
    <name evidence="14" type="ORF">IF651_09295</name>
</gene>
<dbReference type="GO" id="GO:0016020">
    <property type="term" value="C:membrane"/>
    <property type="evidence" value="ECO:0007669"/>
    <property type="project" value="UniProtKB-SubCell"/>
</dbReference>
<evidence type="ECO:0000256" key="6">
    <source>
        <dbReference type="ARBA" id="ARBA00022989"/>
    </source>
</evidence>
<evidence type="ECO:0000256" key="2">
    <source>
        <dbReference type="ARBA" id="ARBA00010441"/>
    </source>
</evidence>
<protein>
    <recommendedName>
        <fullName evidence="11">CDP-diacylglycerol--glycerol-3-phosphate 3-phosphatidyltransferase</fullName>
        <ecNumber evidence="11">2.7.8.5</ecNumber>
    </recommendedName>
</protein>
<feature type="transmembrane region" description="Helical" evidence="13">
    <location>
        <begin position="159"/>
        <end position="181"/>
    </location>
</feature>
<dbReference type="GO" id="GO:0008444">
    <property type="term" value="F:CDP-diacylglycerol-glycerol-3-phosphate 3-phosphatidyltransferase activity"/>
    <property type="evidence" value="ECO:0007669"/>
    <property type="project" value="UniProtKB-UniRule"/>
</dbReference>
<dbReference type="Proteomes" id="UP000610846">
    <property type="component" value="Unassembled WGS sequence"/>
</dbReference>
<dbReference type="InterPro" id="IPR000462">
    <property type="entry name" value="CDP-OH_P_trans"/>
</dbReference>
<dbReference type="RefSeq" id="WP_191828827.1">
    <property type="nucleotide sequence ID" value="NZ_JACYHB010000006.1"/>
</dbReference>
<evidence type="ECO:0000256" key="5">
    <source>
        <dbReference type="ARBA" id="ARBA00022692"/>
    </source>
</evidence>
<dbReference type="NCBIfam" id="TIGR00560">
    <property type="entry name" value="pgsA"/>
    <property type="match status" value="1"/>
</dbReference>
<comment type="caution">
    <text evidence="14">The sequence shown here is derived from an EMBL/GenBank/DDBJ whole genome shotgun (WGS) entry which is preliminary data.</text>
</comment>
<evidence type="ECO:0000256" key="13">
    <source>
        <dbReference type="SAM" id="Phobius"/>
    </source>
</evidence>
<keyword evidence="3" id="KW-0444">Lipid biosynthesis</keyword>
<dbReference type="PANTHER" id="PTHR14269:SF52">
    <property type="entry name" value="PHOSPHATIDYLGLYCEROPHOSPHATE SYNTHASE-RELATED"/>
    <property type="match status" value="1"/>
</dbReference>
<evidence type="ECO:0000256" key="8">
    <source>
        <dbReference type="ARBA" id="ARBA00023136"/>
    </source>
</evidence>
<evidence type="ECO:0000256" key="11">
    <source>
        <dbReference type="NCBIfam" id="TIGR00560"/>
    </source>
</evidence>
<keyword evidence="9" id="KW-0594">Phospholipid biosynthesis</keyword>
<keyword evidence="4 12" id="KW-0808">Transferase</keyword>
<organism evidence="14 15">
    <name type="scientific">Cellulosimicrobium arenosum</name>
    <dbReference type="NCBI Taxonomy" id="2708133"/>
    <lineage>
        <taxon>Bacteria</taxon>
        <taxon>Bacillati</taxon>
        <taxon>Actinomycetota</taxon>
        <taxon>Actinomycetes</taxon>
        <taxon>Micrococcales</taxon>
        <taxon>Promicromonosporaceae</taxon>
        <taxon>Cellulosimicrobium</taxon>
    </lineage>
</organism>
<evidence type="ECO:0000313" key="15">
    <source>
        <dbReference type="Proteomes" id="UP000610846"/>
    </source>
</evidence>
<evidence type="ECO:0000256" key="7">
    <source>
        <dbReference type="ARBA" id="ARBA00023098"/>
    </source>
</evidence>
<dbReference type="InterPro" id="IPR050324">
    <property type="entry name" value="CDP-alcohol_PTase-I"/>
</dbReference>
<keyword evidence="6 13" id="KW-1133">Transmembrane helix</keyword>
<name>A0A927GAW2_9MICO</name>
<feature type="transmembrane region" description="Helical" evidence="13">
    <location>
        <begin position="12"/>
        <end position="32"/>
    </location>
</feature>
<keyword evidence="5 13" id="KW-0812">Transmembrane</keyword>
<dbReference type="Gene3D" id="1.20.120.1760">
    <property type="match status" value="1"/>
</dbReference>